<organism evidence="11 12">
    <name type="scientific">Mortierella isabellina</name>
    <name type="common">Filamentous fungus</name>
    <name type="synonym">Umbelopsis isabellina</name>
    <dbReference type="NCBI Taxonomy" id="91625"/>
    <lineage>
        <taxon>Eukaryota</taxon>
        <taxon>Fungi</taxon>
        <taxon>Fungi incertae sedis</taxon>
        <taxon>Mucoromycota</taxon>
        <taxon>Mucoromycotina</taxon>
        <taxon>Umbelopsidomycetes</taxon>
        <taxon>Umbelopsidales</taxon>
        <taxon>Umbelopsidaceae</taxon>
        <taxon>Umbelopsis</taxon>
    </lineage>
</organism>
<evidence type="ECO:0000256" key="5">
    <source>
        <dbReference type="ARBA" id="ARBA00022989"/>
    </source>
</evidence>
<feature type="region of interest" description="Disordered" evidence="8">
    <location>
        <begin position="488"/>
        <end position="507"/>
    </location>
</feature>
<comment type="subcellular location">
    <subcellularLocation>
        <location evidence="1">Membrane</location>
        <topology evidence="1">Multi-pass membrane protein</topology>
    </subcellularLocation>
</comment>
<feature type="transmembrane region" description="Helical" evidence="9">
    <location>
        <begin position="323"/>
        <end position="343"/>
    </location>
</feature>
<dbReference type="PANTHER" id="PTHR48022:SF2">
    <property type="entry name" value="PLASTIDIC GLUCOSE TRANSPORTER 4"/>
    <property type="match status" value="1"/>
</dbReference>
<dbReference type="InterPro" id="IPR005829">
    <property type="entry name" value="Sugar_transporter_CS"/>
</dbReference>
<proteinExistence type="inferred from homology"/>
<dbReference type="AlphaFoldDB" id="A0A8H7PPS5"/>
<evidence type="ECO:0000256" key="3">
    <source>
        <dbReference type="ARBA" id="ARBA00022448"/>
    </source>
</evidence>
<feature type="transmembrane region" description="Helical" evidence="9">
    <location>
        <begin position="350"/>
        <end position="371"/>
    </location>
</feature>
<evidence type="ECO:0000256" key="9">
    <source>
        <dbReference type="SAM" id="Phobius"/>
    </source>
</evidence>
<dbReference type="PROSITE" id="PS50850">
    <property type="entry name" value="MFS"/>
    <property type="match status" value="1"/>
</dbReference>
<feature type="transmembrane region" description="Helical" evidence="9">
    <location>
        <begin position="166"/>
        <end position="183"/>
    </location>
</feature>
<dbReference type="NCBIfam" id="TIGR00879">
    <property type="entry name" value="SP"/>
    <property type="match status" value="1"/>
</dbReference>
<dbReference type="GO" id="GO:0005351">
    <property type="term" value="F:carbohydrate:proton symporter activity"/>
    <property type="evidence" value="ECO:0007669"/>
    <property type="project" value="TreeGrafter"/>
</dbReference>
<comment type="similarity">
    <text evidence="2 7">Belongs to the major facilitator superfamily. Sugar transporter (TC 2.A.1.1) family.</text>
</comment>
<keyword evidence="3 7" id="KW-0813">Transport</keyword>
<keyword evidence="6 9" id="KW-0472">Membrane</keyword>
<evidence type="ECO:0000313" key="12">
    <source>
        <dbReference type="Proteomes" id="UP000654370"/>
    </source>
</evidence>
<comment type="caution">
    <text evidence="11">The sequence shown here is derived from an EMBL/GenBank/DDBJ whole genome shotgun (WGS) entry which is preliminary data.</text>
</comment>
<feature type="domain" description="Major facilitator superfamily (MFS) profile" evidence="10">
    <location>
        <begin position="25"/>
        <end position="468"/>
    </location>
</feature>
<feature type="transmembrane region" description="Helical" evidence="9">
    <location>
        <begin position="71"/>
        <end position="89"/>
    </location>
</feature>
<evidence type="ECO:0000259" key="10">
    <source>
        <dbReference type="PROSITE" id="PS50850"/>
    </source>
</evidence>
<dbReference type="InterPro" id="IPR036259">
    <property type="entry name" value="MFS_trans_sf"/>
</dbReference>
<evidence type="ECO:0000256" key="4">
    <source>
        <dbReference type="ARBA" id="ARBA00022692"/>
    </source>
</evidence>
<dbReference type="InterPro" id="IPR020846">
    <property type="entry name" value="MFS_dom"/>
</dbReference>
<dbReference type="Proteomes" id="UP000654370">
    <property type="component" value="Unassembled WGS sequence"/>
</dbReference>
<protein>
    <recommendedName>
        <fullName evidence="10">Major facilitator superfamily (MFS) profile domain-containing protein</fullName>
    </recommendedName>
</protein>
<keyword evidence="4 9" id="KW-0812">Transmembrane</keyword>
<accession>A0A8H7PPS5</accession>
<dbReference type="InterPro" id="IPR050360">
    <property type="entry name" value="MFS_Sugar_Transporters"/>
</dbReference>
<evidence type="ECO:0000256" key="8">
    <source>
        <dbReference type="SAM" id="MobiDB-lite"/>
    </source>
</evidence>
<evidence type="ECO:0000256" key="2">
    <source>
        <dbReference type="ARBA" id="ARBA00010992"/>
    </source>
</evidence>
<dbReference type="Gene3D" id="1.20.1250.20">
    <property type="entry name" value="MFS general substrate transporter like domains"/>
    <property type="match status" value="1"/>
</dbReference>
<feature type="transmembrane region" description="Helical" evidence="9">
    <location>
        <begin position="195"/>
        <end position="212"/>
    </location>
</feature>
<evidence type="ECO:0000313" key="11">
    <source>
        <dbReference type="EMBL" id="KAG2178184.1"/>
    </source>
</evidence>
<evidence type="ECO:0000256" key="1">
    <source>
        <dbReference type="ARBA" id="ARBA00004141"/>
    </source>
</evidence>
<reference evidence="11" key="1">
    <citation type="submission" date="2020-12" db="EMBL/GenBank/DDBJ databases">
        <title>Metabolic potential, ecology and presence of endohyphal bacteria is reflected in genomic diversity of Mucoromycotina.</title>
        <authorList>
            <person name="Muszewska A."/>
            <person name="Okrasinska A."/>
            <person name="Steczkiewicz K."/>
            <person name="Drgas O."/>
            <person name="Orlowska M."/>
            <person name="Perlinska-Lenart U."/>
            <person name="Aleksandrzak-Piekarczyk T."/>
            <person name="Szatraj K."/>
            <person name="Zielenkiewicz U."/>
            <person name="Pilsyk S."/>
            <person name="Malc E."/>
            <person name="Mieczkowski P."/>
            <person name="Kruszewska J.S."/>
            <person name="Biernat P."/>
            <person name="Pawlowska J."/>
        </authorList>
    </citation>
    <scope>NUCLEOTIDE SEQUENCE</scope>
    <source>
        <strain evidence="11">WA0000067209</strain>
    </source>
</reference>
<dbReference type="Pfam" id="PF00083">
    <property type="entry name" value="Sugar_tr"/>
    <property type="match status" value="1"/>
</dbReference>
<dbReference type="PROSITE" id="PS00216">
    <property type="entry name" value="SUGAR_TRANSPORT_1"/>
    <property type="match status" value="1"/>
</dbReference>
<keyword evidence="12" id="KW-1185">Reference proteome</keyword>
<dbReference type="OrthoDB" id="6133115at2759"/>
<dbReference type="GO" id="GO:0016020">
    <property type="term" value="C:membrane"/>
    <property type="evidence" value="ECO:0007669"/>
    <property type="project" value="UniProtKB-SubCell"/>
</dbReference>
<name>A0A8H7PPS5_MORIS</name>
<feature type="transmembrane region" description="Helical" evidence="9">
    <location>
        <begin position="377"/>
        <end position="395"/>
    </location>
</feature>
<evidence type="ECO:0000256" key="6">
    <source>
        <dbReference type="ARBA" id="ARBA00023136"/>
    </source>
</evidence>
<feature type="compositionally biased region" description="Basic and acidic residues" evidence="8">
    <location>
        <begin position="498"/>
        <end position="507"/>
    </location>
</feature>
<sequence length="507" mass="55442">MATSNVAAGKTRGNFNKGMLTMYAYTAVAMVNSACNGYDGSLMGSINAMTQCCVVTAADGSTAPCGPTDSITGLIMSIISVGTIVATLFSGYLSDKYGRRWAMAIGSATVIVAAVLQSAAVHVAMICLGRFLLGIGSAICGVASPTLITEIAPARMRGRLTGTYNCFWYAGSLIAAGVTYGTLQINGTASFRVPLALQALPSLINLIFVWFISESPRWLIANGQKEKAWHLLVKLHGDGDENDPVCKAEFEEICETIEREKRTSKAGWKELVATPGNRYRMMLNICIGLFGQWSGNNLVSYYLPRVLSQAGITDSHTQLLINIFVNIWNFFCALTGTVLIDFLGRRIMTIFATGMACFWLMMICIFTALYGGTGEHGVAMVAFIFLFYGLFSIGWTPMQALYPVEVLSYPMRANGMAANAFFANIAQFVNQFCTPVAFTNIGWRFYIVYVVWDAFELFVVSKYFVETKGRTLEDLDHVFNKTTPHDVEYAEKPGSVSEDGKLPDEKN</sequence>
<dbReference type="PANTHER" id="PTHR48022">
    <property type="entry name" value="PLASTIDIC GLUCOSE TRANSPORTER 4"/>
    <property type="match status" value="1"/>
</dbReference>
<feature type="transmembrane region" description="Helical" evidence="9">
    <location>
        <begin position="443"/>
        <end position="465"/>
    </location>
</feature>
<gene>
    <name evidence="11" type="ORF">INT43_003437</name>
</gene>
<dbReference type="EMBL" id="JAEPQZ010000008">
    <property type="protein sequence ID" value="KAG2178184.1"/>
    <property type="molecule type" value="Genomic_DNA"/>
</dbReference>
<dbReference type="PRINTS" id="PR00171">
    <property type="entry name" value="SUGRTRNSPORT"/>
</dbReference>
<dbReference type="FunFam" id="1.20.1250.20:FF:000134">
    <property type="entry name" value="MFS sugar transporter protein"/>
    <property type="match status" value="1"/>
</dbReference>
<dbReference type="InterPro" id="IPR005828">
    <property type="entry name" value="MFS_sugar_transport-like"/>
</dbReference>
<dbReference type="InterPro" id="IPR003663">
    <property type="entry name" value="Sugar/inositol_transpt"/>
</dbReference>
<feature type="transmembrane region" description="Helical" evidence="9">
    <location>
        <begin position="101"/>
        <end position="125"/>
    </location>
</feature>
<evidence type="ECO:0000256" key="7">
    <source>
        <dbReference type="RuleBase" id="RU003346"/>
    </source>
</evidence>
<keyword evidence="5 9" id="KW-1133">Transmembrane helix</keyword>
<feature type="transmembrane region" description="Helical" evidence="9">
    <location>
        <begin position="131"/>
        <end position="154"/>
    </location>
</feature>
<dbReference type="SUPFAM" id="SSF103473">
    <property type="entry name" value="MFS general substrate transporter"/>
    <property type="match status" value="1"/>
</dbReference>